<feature type="repeat" description="PPR" evidence="3">
    <location>
        <begin position="325"/>
        <end position="359"/>
    </location>
</feature>
<accession>A0A833VVM4</accession>
<reference evidence="5" key="1">
    <citation type="submission" date="2020-01" db="EMBL/GenBank/DDBJ databases">
        <title>Genome sequence of Kobresia littledalei, the first chromosome-level genome in the family Cyperaceae.</title>
        <authorList>
            <person name="Qu G."/>
        </authorList>
    </citation>
    <scope>NUCLEOTIDE SEQUENCE</scope>
    <source>
        <strain evidence="5">C.B.Clarke</strain>
        <tissue evidence="5">Leaf</tissue>
    </source>
</reference>
<dbReference type="OrthoDB" id="185373at2759"/>
<dbReference type="Pfam" id="PF01535">
    <property type="entry name" value="PPR"/>
    <property type="match status" value="7"/>
</dbReference>
<protein>
    <submittedName>
        <fullName evidence="5">Pentatricopeptide repeat-containing protein</fullName>
    </submittedName>
</protein>
<comment type="caution">
    <text evidence="5">The sequence shown here is derived from an EMBL/GenBank/DDBJ whole genome shotgun (WGS) entry which is preliminary data.</text>
</comment>
<dbReference type="InterPro" id="IPR046848">
    <property type="entry name" value="E_motif"/>
</dbReference>
<feature type="repeat" description="PPR" evidence="3">
    <location>
        <begin position="531"/>
        <end position="565"/>
    </location>
</feature>
<evidence type="ECO:0000256" key="1">
    <source>
        <dbReference type="ARBA" id="ARBA00022737"/>
    </source>
</evidence>
<dbReference type="FunFam" id="1.25.40.10:FF:000184">
    <property type="entry name" value="Pentatricopeptide repeat-containing protein, chloroplastic"/>
    <property type="match status" value="1"/>
</dbReference>
<dbReference type="FunFam" id="1.25.40.10:FF:000073">
    <property type="entry name" value="Pentatricopeptide repeat-containing protein chloroplastic"/>
    <property type="match status" value="1"/>
</dbReference>
<evidence type="ECO:0000259" key="4">
    <source>
        <dbReference type="Pfam" id="PF14432"/>
    </source>
</evidence>
<dbReference type="Pfam" id="PF13041">
    <property type="entry name" value="PPR_2"/>
    <property type="match status" value="2"/>
</dbReference>
<dbReference type="InterPro" id="IPR002885">
    <property type="entry name" value="PPR_rpt"/>
</dbReference>
<dbReference type="Pfam" id="PF20431">
    <property type="entry name" value="E_motif"/>
    <property type="match status" value="1"/>
</dbReference>
<dbReference type="InterPro" id="IPR032867">
    <property type="entry name" value="DYW_dom"/>
</dbReference>
<sequence length="939" mass="106580">MEQALSIAKFTPPYPKNFTHRRKRKKYTPAITSRALQTSEALLHVNPSTSPYLEKDLAIRHVSHDPMAAQSLSSLKQIHAQILKFRNFTNCAVTLEKLITMYLYFDNYQLATAVSYRALKSRALSWDFLVELLVDKENNPYGLLLVFRELYRLKIKFSVGFLVSILKICSDLNDFNLGFSIHASLAKFGLAHETFIKCSLMELYANCNRLDSSYRIFYEAPIKDSVLWNRLVALYVDKELHSESLQLYNEMHYFGITGDPITISKILPACGKVEALREGQAVHAQAVKAGLSNNPLVSNSLIVMYSRNFLIDEARKVFELTEDKTVVSWNSIISSCSQNGFLDEALELLDCMVESGLKPDLVTWNCILSGYSRNGHDYKVLKVLRSIVGNGFSLSSKTISSVLKSISNLGLLRYGKEIHGYVVRHGFISNVYIYTSLVDVYMKCGSLNYSQRVFDSMEKRNLYTWNALISGYAQAGLLEKALELIRKMKDKGFKPNLPIWNALIAGYSMQGLNTQAMSLIRQIKSDGIKPNVISWTCLISGFCQNGEFGEALNLLSEMLKEGIEANSTTVAVLLRACAAVPLLTKGMELHCFAIRRVFDTDTYVGTALVDMYSKSGSLRIAHKVFKRINNRNSASWNAMIMGFASHGHGQESIRLFEEMLKSGLLPNAVTFTALLSGCRHSGLMDEGWKYFEQMQNLYNISPTVEHYTCMIDLLAKKGYLDEAMDLMGKMPMEPDASVWGAILNGSRIHKNLKLAETAARELYSLEPHNPAIYFMMISIYANENRWEEVENIKTMMSVLGLKGRFGWSWIEINKKVHMFDVEGSTHPEMGEIQDKLQWLVHLMKKMGYVPDTSCVNQNVESEEKVQVLMGHTEKLAATYGLIHTDHTRPIRVIKSTRICNDCHTWAKYLSRLCDRDIFIRDTVRFHHIVKGKCSCNDYW</sequence>
<feature type="repeat" description="PPR" evidence="3">
    <location>
        <begin position="461"/>
        <end position="495"/>
    </location>
</feature>
<evidence type="ECO:0000256" key="2">
    <source>
        <dbReference type="ARBA" id="ARBA00022946"/>
    </source>
</evidence>
<dbReference type="FunFam" id="1.25.40.10:FF:001383">
    <property type="entry name" value="Pentatricopeptide repeat-containing protein mitochondrial"/>
    <property type="match status" value="1"/>
</dbReference>
<gene>
    <name evidence="5" type="ORF">FCM35_KLT21598</name>
</gene>
<feature type="repeat" description="PPR" evidence="3">
    <location>
        <begin position="430"/>
        <end position="460"/>
    </location>
</feature>
<dbReference type="PANTHER" id="PTHR47926">
    <property type="entry name" value="PENTATRICOPEPTIDE REPEAT-CONTAINING PROTEIN"/>
    <property type="match status" value="1"/>
</dbReference>
<proteinExistence type="predicted"/>
<feature type="repeat" description="PPR" evidence="3">
    <location>
        <begin position="496"/>
        <end position="530"/>
    </location>
</feature>
<evidence type="ECO:0000313" key="5">
    <source>
        <dbReference type="EMBL" id="KAF3334994.1"/>
    </source>
</evidence>
<feature type="repeat" description="PPR" evidence="3">
    <location>
        <begin position="632"/>
        <end position="666"/>
    </location>
</feature>
<dbReference type="Proteomes" id="UP000623129">
    <property type="component" value="Unassembled WGS sequence"/>
</dbReference>
<dbReference type="PANTHER" id="PTHR47926:SF539">
    <property type="entry name" value="DYW DOMAIN-CONTAINING PROTEIN"/>
    <property type="match status" value="1"/>
</dbReference>
<dbReference type="Pfam" id="PF13812">
    <property type="entry name" value="PPR_3"/>
    <property type="match status" value="1"/>
</dbReference>
<dbReference type="Gene3D" id="1.25.40.10">
    <property type="entry name" value="Tetratricopeptide repeat domain"/>
    <property type="match status" value="5"/>
</dbReference>
<dbReference type="AlphaFoldDB" id="A0A833VVM4"/>
<dbReference type="GO" id="GO:0003723">
    <property type="term" value="F:RNA binding"/>
    <property type="evidence" value="ECO:0007669"/>
    <property type="project" value="InterPro"/>
</dbReference>
<dbReference type="Pfam" id="PF14432">
    <property type="entry name" value="DYW_deaminase"/>
    <property type="match status" value="1"/>
</dbReference>
<keyword evidence="6" id="KW-1185">Reference proteome</keyword>
<organism evidence="5 6">
    <name type="scientific">Carex littledalei</name>
    <dbReference type="NCBI Taxonomy" id="544730"/>
    <lineage>
        <taxon>Eukaryota</taxon>
        <taxon>Viridiplantae</taxon>
        <taxon>Streptophyta</taxon>
        <taxon>Embryophyta</taxon>
        <taxon>Tracheophyta</taxon>
        <taxon>Spermatophyta</taxon>
        <taxon>Magnoliopsida</taxon>
        <taxon>Liliopsida</taxon>
        <taxon>Poales</taxon>
        <taxon>Cyperaceae</taxon>
        <taxon>Cyperoideae</taxon>
        <taxon>Cariceae</taxon>
        <taxon>Carex</taxon>
        <taxon>Carex subgen. Euthyceras</taxon>
    </lineage>
</organism>
<dbReference type="InterPro" id="IPR046960">
    <property type="entry name" value="PPR_At4g14850-like_plant"/>
</dbReference>
<evidence type="ECO:0000313" key="6">
    <source>
        <dbReference type="Proteomes" id="UP000623129"/>
    </source>
</evidence>
<dbReference type="EMBL" id="SWLB01000009">
    <property type="protein sequence ID" value="KAF3334994.1"/>
    <property type="molecule type" value="Genomic_DNA"/>
</dbReference>
<feature type="repeat" description="PPR" evidence="3">
    <location>
        <begin position="667"/>
        <end position="697"/>
    </location>
</feature>
<dbReference type="InterPro" id="IPR011990">
    <property type="entry name" value="TPR-like_helical_dom_sf"/>
</dbReference>
<dbReference type="PROSITE" id="PS51375">
    <property type="entry name" value="PPR"/>
    <property type="match status" value="8"/>
</dbReference>
<dbReference type="NCBIfam" id="TIGR00756">
    <property type="entry name" value="PPR"/>
    <property type="match status" value="8"/>
</dbReference>
<feature type="repeat" description="PPR" evidence="3">
    <location>
        <begin position="360"/>
        <end position="394"/>
    </location>
</feature>
<keyword evidence="1" id="KW-0677">Repeat</keyword>
<feature type="domain" description="DYW" evidence="4">
    <location>
        <begin position="847"/>
        <end position="939"/>
    </location>
</feature>
<dbReference type="Pfam" id="PF12854">
    <property type="entry name" value="PPR_1"/>
    <property type="match status" value="1"/>
</dbReference>
<dbReference type="GO" id="GO:0009451">
    <property type="term" value="P:RNA modification"/>
    <property type="evidence" value="ECO:0007669"/>
    <property type="project" value="InterPro"/>
</dbReference>
<keyword evidence="2" id="KW-0809">Transit peptide</keyword>
<evidence type="ECO:0000256" key="3">
    <source>
        <dbReference type="PROSITE-ProRule" id="PRU00708"/>
    </source>
</evidence>
<dbReference type="GO" id="GO:0008270">
    <property type="term" value="F:zinc ion binding"/>
    <property type="evidence" value="ECO:0007669"/>
    <property type="project" value="InterPro"/>
</dbReference>
<name>A0A833VVM4_9POAL</name>